<dbReference type="AlphaFoldDB" id="A0AAD2HQE7"/>
<organism evidence="13 14">
    <name type="scientific">Mycena citricolor</name>
    <dbReference type="NCBI Taxonomy" id="2018698"/>
    <lineage>
        <taxon>Eukaryota</taxon>
        <taxon>Fungi</taxon>
        <taxon>Dikarya</taxon>
        <taxon>Basidiomycota</taxon>
        <taxon>Agaricomycotina</taxon>
        <taxon>Agaricomycetes</taxon>
        <taxon>Agaricomycetidae</taxon>
        <taxon>Agaricales</taxon>
        <taxon>Marasmiineae</taxon>
        <taxon>Mycenaceae</taxon>
        <taxon>Mycena</taxon>
    </lineage>
</organism>
<comment type="subcellular location">
    <subcellularLocation>
        <location evidence="2">Membrane</location>
    </subcellularLocation>
</comment>
<accession>A0AAD2HQE7</accession>
<keyword evidence="7" id="KW-0479">Metal-binding</keyword>
<evidence type="ECO:0000256" key="2">
    <source>
        <dbReference type="ARBA" id="ARBA00004370"/>
    </source>
</evidence>
<evidence type="ECO:0000256" key="12">
    <source>
        <dbReference type="ARBA" id="ARBA00023136"/>
    </source>
</evidence>
<dbReference type="Proteomes" id="UP001295794">
    <property type="component" value="Unassembled WGS sequence"/>
</dbReference>
<dbReference type="SUPFAM" id="SSF48264">
    <property type="entry name" value="Cytochrome P450"/>
    <property type="match status" value="1"/>
</dbReference>
<evidence type="ECO:0008006" key="15">
    <source>
        <dbReference type="Google" id="ProtNLM"/>
    </source>
</evidence>
<evidence type="ECO:0000256" key="11">
    <source>
        <dbReference type="ARBA" id="ARBA00023033"/>
    </source>
</evidence>
<dbReference type="GO" id="GO:0005506">
    <property type="term" value="F:iron ion binding"/>
    <property type="evidence" value="ECO:0007669"/>
    <property type="project" value="InterPro"/>
</dbReference>
<evidence type="ECO:0000256" key="5">
    <source>
        <dbReference type="ARBA" id="ARBA00022617"/>
    </source>
</evidence>
<evidence type="ECO:0000256" key="4">
    <source>
        <dbReference type="ARBA" id="ARBA00010617"/>
    </source>
</evidence>
<dbReference type="PANTHER" id="PTHR24305:SF166">
    <property type="entry name" value="CYTOCHROME P450 12A4, MITOCHONDRIAL-RELATED"/>
    <property type="match status" value="1"/>
</dbReference>
<dbReference type="InterPro" id="IPR036396">
    <property type="entry name" value="Cyt_P450_sf"/>
</dbReference>
<dbReference type="GO" id="GO:0016705">
    <property type="term" value="F:oxidoreductase activity, acting on paired donors, with incorporation or reduction of molecular oxygen"/>
    <property type="evidence" value="ECO:0007669"/>
    <property type="project" value="InterPro"/>
</dbReference>
<comment type="caution">
    <text evidence="13">The sequence shown here is derived from an EMBL/GenBank/DDBJ whole genome shotgun (WGS) entry which is preliminary data.</text>
</comment>
<gene>
    <name evidence="13" type="ORF">MYCIT1_LOCUS28934</name>
</gene>
<evidence type="ECO:0000313" key="14">
    <source>
        <dbReference type="Proteomes" id="UP001295794"/>
    </source>
</evidence>
<evidence type="ECO:0000313" key="13">
    <source>
        <dbReference type="EMBL" id="CAK5279124.1"/>
    </source>
</evidence>
<evidence type="ECO:0000256" key="1">
    <source>
        <dbReference type="ARBA" id="ARBA00001971"/>
    </source>
</evidence>
<keyword evidence="10" id="KW-0408">Iron</keyword>
<evidence type="ECO:0000256" key="10">
    <source>
        <dbReference type="ARBA" id="ARBA00023004"/>
    </source>
</evidence>
<comment type="pathway">
    <text evidence="3">Secondary metabolite biosynthesis; terpenoid biosynthesis.</text>
</comment>
<dbReference type="GO" id="GO:0016020">
    <property type="term" value="C:membrane"/>
    <property type="evidence" value="ECO:0007669"/>
    <property type="project" value="UniProtKB-SubCell"/>
</dbReference>
<name>A0AAD2HQE7_9AGAR</name>
<dbReference type="Gene3D" id="1.10.630.10">
    <property type="entry name" value="Cytochrome P450"/>
    <property type="match status" value="1"/>
</dbReference>
<keyword evidence="8" id="KW-1133">Transmembrane helix</keyword>
<dbReference type="PANTHER" id="PTHR24305">
    <property type="entry name" value="CYTOCHROME P450"/>
    <property type="match status" value="1"/>
</dbReference>
<keyword evidence="14" id="KW-1185">Reference proteome</keyword>
<dbReference type="InterPro" id="IPR001128">
    <property type="entry name" value="Cyt_P450"/>
</dbReference>
<dbReference type="EMBL" id="CAVNYO010000434">
    <property type="protein sequence ID" value="CAK5279124.1"/>
    <property type="molecule type" value="Genomic_DNA"/>
</dbReference>
<dbReference type="Pfam" id="PF00067">
    <property type="entry name" value="p450"/>
    <property type="match status" value="1"/>
</dbReference>
<keyword evidence="9" id="KW-0560">Oxidoreductase</keyword>
<keyword evidence="11" id="KW-0503">Monooxygenase</keyword>
<dbReference type="InterPro" id="IPR050121">
    <property type="entry name" value="Cytochrome_P450_monoxygenase"/>
</dbReference>
<protein>
    <recommendedName>
        <fullName evidence="15">Cytochrome P450</fullName>
    </recommendedName>
</protein>
<dbReference type="GO" id="GO:0004497">
    <property type="term" value="F:monooxygenase activity"/>
    <property type="evidence" value="ECO:0007669"/>
    <property type="project" value="UniProtKB-KW"/>
</dbReference>
<dbReference type="GO" id="GO:0020037">
    <property type="term" value="F:heme binding"/>
    <property type="evidence" value="ECO:0007669"/>
    <property type="project" value="InterPro"/>
</dbReference>
<evidence type="ECO:0000256" key="8">
    <source>
        <dbReference type="ARBA" id="ARBA00022989"/>
    </source>
</evidence>
<evidence type="ECO:0000256" key="9">
    <source>
        <dbReference type="ARBA" id="ARBA00023002"/>
    </source>
</evidence>
<evidence type="ECO:0000256" key="3">
    <source>
        <dbReference type="ARBA" id="ARBA00004721"/>
    </source>
</evidence>
<comment type="cofactor">
    <cofactor evidence="1">
        <name>heme</name>
        <dbReference type="ChEBI" id="CHEBI:30413"/>
    </cofactor>
</comment>
<sequence>MSRFTGRLSRMRPRIWHVARLCCAAVSRTAAEESSASGCVHARSMLDGQIVMRLDLVWNRNRVSVVSSAELLSSSQAVHLLPTDESVAAVLESCRQGRLLQVSKYASREALSRWGLAGNSWTLLEPLSASRRGLSWAWTSFCVCTIVSLCTALASLARHRNRANVVHGSLTGIRAVLDPPGVSKQDILRARAIANERLVHAFGLTNAFVSEDLSTYSEFVHRTGGLLRDFDWNRFAEISLDAVRLGLSDFRIGDEAVAFDRFVRVVTLRAVIAGLLAPDTDVDALDCTDLDTTAALINDLWVLSKDERKIPPALLHTLQCSVRRLLPDSAAFPNPLDLVIPTWETLGRLVAVTLALVHSDDAARKAFADLLEHPTRAQFCAPWCGGMAPSVENYSTEVLRLYPPVRRITRVVPCPSSLGLFLPARLKCLLASSARAVADIERAHRSAELFPDNPDSFDPSRFLHHPERAQELLSFGCRPMKCVGAKWAPMASAILTAAILSEIDGATFRVVEGPKIGGRTGWDRWMIQAAHMGTAK</sequence>
<comment type="similarity">
    <text evidence="4">Belongs to the cytochrome P450 family.</text>
</comment>
<evidence type="ECO:0000256" key="7">
    <source>
        <dbReference type="ARBA" id="ARBA00022723"/>
    </source>
</evidence>
<keyword evidence="5" id="KW-0349">Heme</keyword>
<proteinExistence type="inferred from homology"/>
<keyword evidence="12" id="KW-0472">Membrane</keyword>
<keyword evidence="6" id="KW-0812">Transmembrane</keyword>
<reference evidence="13" key="1">
    <citation type="submission" date="2023-11" db="EMBL/GenBank/DDBJ databases">
        <authorList>
            <person name="De Vega J J."/>
            <person name="De Vega J J."/>
        </authorList>
    </citation>
    <scope>NUCLEOTIDE SEQUENCE</scope>
</reference>
<evidence type="ECO:0000256" key="6">
    <source>
        <dbReference type="ARBA" id="ARBA00022692"/>
    </source>
</evidence>